<accession>A0A9Q1FSY0</accession>
<evidence type="ECO:0000256" key="4">
    <source>
        <dbReference type="ARBA" id="ARBA00010617"/>
    </source>
</evidence>
<dbReference type="PROSITE" id="PS00086">
    <property type="entry name" value="CYTOCHROME_P450"/>
    <property type="match status" value="1"/>
</dbReference>
<evidence type="ECO:0000256" key="3">
    <source>
        <dbReference type="ARBA" id="ARBA00004406"/>
    </source>
</evidence>
<comment type="catalytic activity">
    <reaction evidence="15">
        <text>all-trans-retinoate + reduced [NADPH--hemoprotein reductase] + O2 = all-trans-(4S)-hydroxyretinoate + oxidized [NADPH--hemoprotein reductase] + H2O + H(+)</text>
        <dbReference type="Rhea" id="RHEA:51492"/>
        <dbReference type="Rhea" id="RHEA-COMP:11964"/>
        <dbReference type="Rhea" id="RHEA-COMP:11965"/>
        <dbReference type="ChEBI" id="CHEBI:15377"/>
        <dbReference type="ChEBI" id="CHEBI:15378"/>
        <dbReference type="ChEBI" id="CHEBI:15379"/>
        <dbReference type="ChEBI" id="CHEBI:35291"/>
        <dbReference type="ChEBI" id="CHEBI:57618"/>
        <dbReference type="ChEBI" id="CHEBI:58210"/>
        <dbReference type="ChEBI" id="CHEBI:134185"/>
    </reaction>
    <physiologicalReaction direction="left-to-right" evidence="15">
        <dbReference type="Rhea" id="RHEA:51493"/>
    </physiologicalReaction>
</comment>
<comment type="subcellular location">
    <subcellularLocation>
        <location evidence="3">Endoplasmic reticulum membrane</location>
        <topology evidence="3">Peripheral membrane protein</topology>
    </subcellularLocation>
    <subcellularLocation>
        <location evidence="2">Microsome membrane</location>
        <topology evidence="2">Peripheral membrane protein</topology>
    </subcellularLocation>
</comment>
<dbReference type="AlphaFoldDB" id="A0A9Q1FSY0"/>
<dbReference type="FunFam" id="1.10.630.10:FF:000145">
    <property type="entry name" value="Cytochrome P450 family 26 subfamily C member 1"/>
    <property type="match status" value="1"/>
</dbReference>
<keyword evidence="9" id="KW-0560">Oxidoreductase</keyword>
<evidence type="ECO:0000313" key="18">
    <source>
        <dbReference type="Proteomes" id="UP001152622"/>
    </source>
</evidence>
<evidence type="ECO:0000256" key="15">
    <source>
        <dbReference type="ARBA" id="ARBA00049389"/>
    </source>
</evidence>
<dbReference type="InterPro" id="IPR001128">
    <property type="entry name" value="Cyt_P450"/>
</dbReference>
<comment type="cofactor">
    <cofactor evidence="1 16">
        <name>heme</name>
        <dbReference type="ChEBI" id="CHEBI:30413"/>
    </cofactor>
</comment>
<keyword evidence="11" id="KW-0503">Monooxygenase</keyword>
<evidence type="ECO:0000256" key="13">
    <source>
        <dbReference type="ARBA" id="ARBA00023136"/>
    </source>
</evidence>
<keyword evidence="12" id="KW-0443">Lipid metabolism</keyword>
<comment type="caution">
    <text evidence="17">The sequence shown here is derived from an EMBL/GenBank/DDBJ whole genome shotgun (WGS) entry which is preliminary data.</text>
</comment>
<dbReference type="SUPFAM" id="SSF48264">
    <property type="entry name" value="Cytochrome P450"/>
    <property type="match status" value="2"/>
</dbReference>
<dbReference type="GO" id="GO:0034653">
    <property type="term" value="P:retinoic acid catabolic process"/>
    <property type="evidence" value="ECO:0007669"/>
    <property type="project" value="UniProtKB-ARBA"/>
</dbReference>
<organism evidence="17 18">
    <name type="scientific">Synaphobranchus kaupii</name>
    <name type="common">Kaup's arrowtooth eel</name>
    <dbReference type="NCBI Taxonomy" id="118154"/>
    <lineage>
        <taxon>Eukaryota</taxon>
        <taxon>Metazoa</taxon>
        <taxon>Chordata</taxon>
        <taxon>Craniata</taxon>
        <taxon>Vertebrata</taxon>
        <taxon>Euteleostomi</taxon>
        <taxon>Actinopterygii</taxon>
        <taxon>Neopterygii</taxon>
        <taxon>Teleostei</taxon>
        <taxon>Anguilliformes</taxon>
        <taxon>Synaphobranchidae</taxon>
        <taxon>Synaphobranchus</taxon>
    </lineage>
</organism>
<dbReference type="Proteomes" id="UP001152622">
    <property type="component" value="Chromosome 4"/>
</dbReference>
<evidence type="ECO:0000256" key="5">
    <source>
        <dbReference type="ARBA" id="ARBA00022617"/>
    </source>
</evidence>
<dbReference type="PRINTS" id="PR00385">
    <property type="entry name" value="P450"/>
</dbReference>
<dbReference type="FunFam" id="1.10.630.10:FF:000041">
    <property type="entry name" value="Cytochrome P450 26A1 isoform 1"/>
    <property type="match status" value="1"/>
</dbReference>
<evidence type="ECO:0000256" key="12">
    <source>
        <dbReference type="ARBA" id="ARBA00023098"/>
    </source>
</evidence>
<feature type="binding site" description="axial binding residue" evidence="16">
    <location>
        <position position="850"/>
    </location>
    <ligand>
        <name>heme</name>
        <dbReference type="ChEBI" id="CHEBI:30413"/>
    </ligand>
    <ligandPart>
        <name>Fe</name>
        <dbReference type="ChEBI" id="CHEBI:18248"/>
    </ligandPart>
</feature>
<evidence type="ECO:0000256" key="7">
    <source>
        <dbReference type="ARBA" id="ARBA00022824"/>
    </source>
</evidence>
<evidence type="ECO:0000256" key="6">
    <source>
        <dbReference type="ARBA" id="ARBA00022723"/>
    </source>
</evidence>
<dbReference type="GO" id="GO:0008401">
    <property type="term" value="F:retinoic acid 4-hydroxylase activity"/>
    <property type="evidence" value="ECO:0007669"/>
    <property type="project" value="UniProtKB-ARBA"/>
</dbReference>
<dbReference type="OrthoDB" id="1372046at2759"/>
<proteinExistence type="inferred from homology"/>
<evidence type="ECO:0000256" key="10">
    <source>
        <dbReference type="ARBA" id="ARBA00023004"/>
    </source>
</evidence>
<evidence type="ECO:0000256" key="9">
    <source>
        <dbReference type="ARBA" id="ARBA00023002"/>
    </source>
</evidence>
<evidence type="ECO:0000256" key="11">
    <source>
        <dbReference type="ARBA" id="ARBA00023033"/>
    </source>
</evidence>
<keyword evidence="8" id="KW-0492">Microsome</keyword>
<keyword evidence="7" id="KW-0256">Endoplasmic reticulum</keyword>
<gene>
    <name evidence="17" type="ORF">SKAU_G00144510</name>
</gene>
<dbReference type="InterPro" id="IPR017972">
    <property type="entry name" value="Cyt_P450_CS"/>
</dbReference>
<evidence type="ECO:0000256" key="16">
    <source>
        <dbReference type="PIRSR" id="PIRSR602401-1"/>
    </source>
</evidence>
<dbReference type="GO" id="GO:0005506">
    <property type="term" value="F:iron ion binding"/>
    <property type="evidence" value="ECO:0007669"/>
    <property type="project" value="InterPro"/>
</dbReference>
<reference evidence="17" key="1">
    <citation type="journal article" date="2023" name="Science">
        <title>Genome structures resolve the early diversification of teleost fishes.</title>
        <authorList>
            <person name="Parey E."/>
            <person name="Louis A."/>
            <person name="Montfort J."/>
            <person name="Bouchez O."/>
            <person name="Roques C."/>
            <person name="Iampietro C."/>
            <person name="Lluch J."/>
            <person name="Castinel A."/>
            <person name="Donnadieu C."/>
            <person name="Desvignes T."/>
            <person name="Floi Bucao C."/>
            <person name="Jouanno E."/>
            <person name="Wen M."/>
            <person name="Mejri S."/>
            <person name="Dirks R."/>
            <person name="Jansen H."/>
            <person name="Henkel C."/>
            <person name="Chen W.J."/>
            <person name="Zahm M."/>
            <person name="Cabau C."/>
            <person name="Klopp C."/>
            <person name="Thompson A.W."/>
            <person name="Robinson-Rechavi M."/>
            <person name="Braasch I."/>
            <person name="Lecointre G."/>
            <person name="Bobe J."/>
            <person name="Postlethwait J.H."/>
            <person name="Berthelot C."/>
            <person name="Roest Crollius H."/>
            <person name="Guiguen Y."/>
        </authorList>
    </citation>
    <scope>NUCLEOTIDE SEQUENCE</scope>
    <source>
        <strain evidence="17">WJC10195</strain>
    </source>
</reference>
<keyword evidence="5 16" id="KW-0349">Heme</keyword>
<evidence type="ECO:0000256" key="1">
    <source>
        <dbReference type="ARBA" id="ARBA00001971"/>
    </source>
</evidence>
<dbReference type="PANTHER" id="PTHR24286">
    <property type="entry name" value="CYTOCHROME P450 26"/>
    <property type="match status" value="1"/>
</dbReference>
<dbReference type="GO" id="GO:0005789">
    <property type="term" value="C:endoplasmic reticulum membrane"/>
    <property type="evidence" value="ECO:0007669"/>
    <property type="project" value="UniProtKB-SubCell"/>
</dbReference>
<comment type="similarity">
    <text evidence="4">Belongs to the cytochrome P450 family.</text>
</comment>
<dbReference type="InterPro" id="IPR036396">
    <property type="entry name" value="Cyt_P450_sf"/>
</dbReference>
<keyword evidence="18" id="KW-1185">Reference proteome</keyword>
<keyword evidence="10 16" id="KW-0408">Iron</keyword>
<dbReference type="GO" id="GO:0016125">
    <property type="term" value="P:sterol metabolic process"/>
    <property type="evidence" value="ECO:0007669"/>
    <property type="project" value="TreeGrafter"/>
</dbReference>
<dbReference type="EMBL" id="JAINUF010000004">
    <property type="protein sequence ID" value="KAJ8365620.1"/>
    <property type="molecule type" value="Genomic_DNA"/>
</dbReference>
<name>A0A9Q1FSY0_SYNKA</name>
<evidence type="ECO:0000256" key="14">
    <source>
        <dbReference type="ARBA" id="ARBA00040248"/>
    </source>
</evidence>
<evidence type="ECO:0000256" key="8">
    <source>
        <dbReference type="ARBA" id="ARBA00022848"/>
    </source>
</evidence>
<dbReference type="InterPro" id="IPR002401">
    <property type="entry name" value="Cyt_P450_E_grp-I"/>
</dbReference>
<keyword evidence="6 16" id="KW-0479">Metal-binding</keyword>
<evidence type="ECO:0000313" key="17">
    <source>
        <dbReference type="EMBL" id="KAJ8365620.1"/>
    </source>
</evidence>
<dbReference type="Pfam" id="PF00067">
    <property type="entry name" value="p450"/>
    <property type="match status" value="3"/>
</dbReference>
<sequence length="904" mass="102023">MFLPEFSPFSALATAITSVTSVLLLLAVSRQLWAFRWSITRDRDNKLPLPNGSMGWPFIGETFHWLFQGSNFHVSRREKYGNVFKTHLLGKPVIRVTGAENIRKIVLGEHSLVCTQWPQSTRIILGPNTLVNSIGDLHKQKRKILSKVFSRAALETYIPRLQDVVRSEIAKWCSEPGSVNVFGAAKALTFRIAVRVLLGLSMRDDDVEHLSKTFEDLMNNLFSLPIDVSFSGLRKGIKAREKLHAFMEKIIVEKLQNQRSEKDDAFDHILSSAKENGHTLTVQELKEAAVELIFAAHSTTASASTSLILQLLKHPSVVEKARQELEAHGLRSGSKCGSRSILTQWDMDGQTIPSEDEATEKGGNESLNLGAETHFPPFSSETDCCESAEHSVSGGYRTALQTFELDGYQIPKGWSVMYSIRDTHETAAVYQSPEVFDPDRFGIGREESKIGRFNYIPFGGGTMGLPFLGETLQLVLQRRKFLRMKRQKYGFIYKTHLLGNPTVRVMGAENVRQILLGEHKLVAVHWPASVRTILGSYTLSNVHGAQHKSKKRALMKAFSREALEHYIPVIREEVRCAIKNWMQSDSCVLVYPETKRLMFRIAMRILLGFDSEQIKTDEEELVEAFEEMTKNLFSLPIDVPFSGLYRGLKARNFIHSKIEENIQKKIQDSVDERKPKDALQLLIENCRRSDEPFSLQEIKESATELLFGGHETTASTATSLVMFLGLNLDVIQRAREELRETGLMGVCSQENTLNIGLLERLKYTGCVIKETLRINPPVPGGFRVALKTFEINGYQIPKGWNVIYSIGDTHDVADVFPNKEEFQPERFMGKSPEDSSRFNYIPFGGGSRMCVGKEFAKVVLKIFLVELITKCNWTLLNGPPTMKTSPTVYPVDNLPTKFCNYIDN</sequence>
<evidence type="ECO:0000256" key="2">
    <source>
        <dbReference type="ARBA" id="ARBA00004174"/>
    </source>
</evidence>
<keyword evidence="13" id="KW-0472">Membrane</keyword>
<dbReference type="GO" id="GO:0020037">
    <property type="term" value="F:heme binding"/>
    <property type="evidence" value="ECO:0007669"/>
    <property type="project" value="InterPro"/>
</dbReference>
<protein>
    <recommendedName>
        <fullName evidence="14">Cytochrome P450 26A1</fullName>
    </recommendedName>
</protein>
<dbReference type="PANTHER" id="PTHR24286:SF101">
    <property type="entry name" value="CYTOCHROME P450 26A1"/>
    <property type="match status" value="1"/>
</dbReference>
<dbReference type="Gene3D" id="1.10.630.10">
    <property type="entry name" value="Cytochrome P450"/>
    <property type="match status" value="3"/>
</dbReference>
<dbReference type="PRINTS" id="PR00463">
    <property type="entry name" value="EP450I"/>
</dbReference>